<reference evidence="1 2" key="1">
    <citation type="submission" date="2019-09" db="EMBL/GenBank/DDBJ databases">
        <title>Prosopis cineraria nodule microbiome.</title>
        <authorList>
            <person name="Chaluvadi S.R."/>
            <person name="Ali R."/>
            <person name="Wang X."/>
        </authorList>
    </citation>
    <scope>NUCLEOTIDE SEQUENCE [LARGE SCALE GENOMIC DNA]</scope>
    <source>
        <strain evidence="1 2">BG1</strain>
    </source>
</reference>
<sequence length="79" mass="8631">MPDILLLIANKGTSHELTISDAGDELYCLDNTPDRLGKTWYELPRIYRSVRGCKLAAAKLLGEPQKWISPAQGGDANGC</sequence>
<dbReference type="RefSeq" id="WP_151189558.1">
    <property type="nucleotide sequence ID" value="NZ_CP043626.1"/>
</dbReference>
<dbReference type="KEGG" id="pden:F1C79_31390"/>
<accession>A0A9X7N6F6</accession>
<proteinExistence type="predicted"/>
<evidence type="ECO:0000313" key="2">
    <source>
        <dbReference type="Proteomes" id="UP000326659"/>
    </source>
</evidence>
<gene>
    <name evidence="1" type="ORF">F1C79_31390</name>
</gene>
<organism evidence="1 2">
    <name type="scientific">Pseudomonas denitrificans</name>
    <dbReference type="NCBI Taxonomy" id="43306"/>
    <lineage>
        <taxon>Bacteria</taxon>
        <taxon>Pseudomonadati</taxon>
        <taxon>Pseudomonadota</taxon>
        <taxon>Gammaproteobacteria</taxon>
        <taxon>Pseudomonadales</taxon>
        <taxon>Pseudomonadaceae</taxon>
        <taxon>Halopseudomonas</taxon>
    </lineage>
</organism>
<dbReference type="EMBL" id="CP043626">
    <property type="protein sequence ID" value="QEY75769.1"/>
    <property type="molecule type" value="Genomic_DNA"/>
</dbReference>
<name>A0A9X7N6F6_PSEDE</name>
<evidence type="ECO:0000313" key="1">
    <source>
        <dbReference type="EMBL" id="QEY75769.1"/>
    </source>
</evidence>
<dbReference type="Proteomes" id="UP000326659">
    <property type="component" value="Chromosome"/>
</dbReference>
<dbReference type="AlphaFoldDB" id="A0A9X7N6F6"/>
<protein>
    <submittedName>
        <fullName evidence="1">Uncharacterized protein</fullName>
    </submittedName>
</protein>
<keyword evidence="2" id="KW-1185">Reference proteome</keyword>